<evidence type="ECO:0000313" key="2">
    <source>
        <dbReference type="EMBL" id="KAF2098475.1"/>
    </source>
</evidence>
<protein>
    <recommendedName>
        <fullName evidence="4">Regulatory protein alcR</fullName>
    </recommendedName>
</protein>
<gene>
    <name evidence="2" type="ORF">NA57DRAFT_39112</name>
</gene>
<evidence type="ECO:0000256" key="1">
    <source>
        <dbReference type="SAM" id="MobiDB-lite"/>
    </source>
</evidence>
<proteinExistence type="predicted"/>
<name>A0A9P4IFR6_9PEZI</name>
<accession>A0A9P4IFR6</accession>
<evidence type="ECO:0008006" key="4">
    <source>
        <dbReference type="Google" id="ProtNLM"/>
    </source>
</evidence>
<reference evidence="2" key="1">
    <citation type="journal article" date="2020" name="Stud. Mycol.">
        <title>101 Dothideomycetes genomes: a test case for predicting lifestyles and emergence of pathogens.</title>
        <authorList>
            <person name="Haridas S."/>
            <person name="Albert R."/>
            <person name="Binder M."/>
            <person name="Bloem J."/>
            <person name="Labutti K."/>
            <person name="Salamov A."/>
            <person name="Andreopoulos B."/>
            <person name="Baker S."/>
            <person name="Barry K."/>
            <person name="Bills G."/>
            <person name="Bluhm B."/>
            <person name="Cannon C."/>
            <person name="Castanera R."/>
            <person name="Culley D."/>
            <person name="Daum C."/>
            <person name="Ezra D."/>
            <person name="Gonzalez J."/>
            <person name="Henrissat B."/>
            <person name="Kuo A."/>
            <person name="Liang C."/>
            <person name="Lipzen A."/>
            <person name="Lutzoni F."/>
            <person name="Magnuson J."/>
            <person name="Mondo S."/>
            <person name="Nolan M."/>
            <person name="Ohm R."/>
            <person name="Pangilinan J."/>
            <person name="Park H.-J."/>
            <person name="Ramirez L."/>
            <person name="Alfaro M."/>
            <person name="Sun H."/>
            <person name="Tritt A."/>
            <person name="Yoshinaga Y."/>
            <person name="Zwiers L.-H."/>
            <person name="Turgeon B."/>
            <person name="Goodwin S."/>
            <person name="Spatafora J."/>
            <person name="Crous P."/>
            <person name="Grigoriev I."/>
        </authorList>
    </citation>
    <scope>NUCLEOTIDE SEQUENCE</scope>
    <source>
        <strain evidence="2">CBS 133067</strain>
    </source>
</reference>
<comment type="caution">
    <text evidence="2">The sequence shown here is derived from an EMBL/GenBank/DDBJ whole genome shotgun (WGS) entry which is preliminary data.</text>
</comment>
<feature type="compositionally biased region" description="Acidic residues" evidence="1">
    <location>
        <begin position="1"/>
        <end position="22"/>
    </location>
</feature>
<feature type="region of interest" description="Disordered" evidence="1">
    <location>
        <begin position="1"/>
        <end position="60"/>
    </location>
</feature>
<dbReference type="OrthoDB" id="5958943at2759"/>
<dbReference type="Proteomes" id="UP000799772">
    <property type="component" value="Unassembled WGS sequence"/>
</dbReference>
<feature type="region of interest" description="Disordered" evidence="1">
    <location>
        <begin position="190"/>
        <end position="220"/>
    </location>
</feature>
<evidence type="ECO:0000313" key="3">
    <source>
        <dbReference type="Proteomes" id="UP000799772"/>
    </source>
</evidence>
<feature type="compositionally biased region" description="Polar residues" evidence="1">
    <location>
        <begin position="190"/>
        <end position="216"/>
    </location>
</feature>
<sequence>MYPETIEDASDIVDPENPDDDISTNVNALWRSSSRDSSYYEPDTRPNRKRKRRMPSQKSPFVIDTLPGLMSRGLVAATNGNLVTVNLMKIYHDSMENALSCWLTERTCPYSLTVRATSDRSPASMLEEWGPDWSNRIYKRVFKLDKLVATVRGSELTREEDKAATKALHLAILSFGSQWAQASQRSRATFPYSQNDMNGRRQSPLSGSLSNTSQYGRESVEENFASTMEQEFDRTIQESTWQQARRALQDTADIESFRVVFAHIIFGLTQKPLLSDTLRRHSSQRPRQPEELNDLHSARFDARTANRAANLGSAEHHRPFQPSRTGAPTPPLSLAELEDLADKDGPPIYLEQGLRHIHTMRSKLERLEREDASSPSGITWPSSRIPPMKVSRLSAEDSKTIDLLYWLAIMFDTLSAAMHKRPLVVSDEDSEITPAAESTSADINRSAARNNLWGDHFFRQQAGVSSRTQPQRWPCSYEAAARTLNDAAPIKVLLFRKVTRLQSLLARRTRPQEEFEEAISDALSVYDYWNRTFNPFFHDCVHNHEELPHRIQSWYFCLAGHWYLATLILADVIENIDSGCWGRESHRLVRNASGFVDALRSRNSAAVAALAKAACPDDDNAPSSFSVGGEWHDALSQRALLTEPWTACLIRVFTKAGSLLIKRATASQSKAGEDATEDAAKALQRCRSCVKALWYLGRKSDMALMASELLIQAIEETQRRSQNLTGSLDFFNFQ</sequence>
<dbReference type="EMBL" id="ML978126">
    <property type="protein sequence ID" value="KAF2098475.1"/>
    <property type="molecule type" value="Genomic_DNA"/>
</dbReference>
<organism evidence="2 3">
    <name type="scientific">Rhizodiscina lignyota</name>
    <dbReference type="NCBI Taxonomy" id="1504668"/>
    <lineage>
        <taxon>Eukaryota</taxon>
        <taxon>Fungi</taxon>
        <taxon>Dikarya</taxon>
        <taxon>Ascomycota</taxon>
        <taxon>Pezizomycotina</taxon>
        <taxon>Dothideomycetes</taxon>
        <taxon>Pleosporomycetidae</taxon>
        <taxon>Aulographales</taxon>
        <taxon>Rhizodiscinaceae</taxon>
        <taxon>Rhizodiscina</taxon>
    </lineage>
</organism>
<keyword evidence="3" id="KW-1185">Reference proteome</keyword>
<feature type="region of interest" description="Disordered" evidence="1">
    <location>
        <begin position="312"/>
        <end position="332"/>
    </location>
</feature>
<dbReference type="AlphaFoldDB" id="A0A9P4IFR6"/>
<feature type="compositionally biased region" description="Polar residues" evidence="1">
    <location>
        <begin position="23"/>
        <end position="37"/>
    </location>
</feature>